<keyword evidence="2" id="KW-1185">Reference proteome</keyword>
<protein>
    <submittedName>
        <fullName evidence="1">Uncharacterized protein</fullName>
    </submittedName>
</protein>
<reference evidence="1" key="1">
    <citation type="submission" date="2020-07" db="EMBL/GenBank/DDBJ databases">
        <title>Genome sequence and genetic diversity analysis of an under-domesticated orphan crop, white fonio (Digitaria exilis).</title>
        <authorList>
            <person name="Bennetzen J.L."/>
            <person name="Chen S."/>
            <person name="Ma X."/>
            <person name="Wang X."/>
            <person name="Yssel A.E.J."/>
            <person name="Chaluvadi S.R."/>
            <person name="Johnson M."/>
            <person name="Gangashetty P."/>
            <person name="Hamidou F."/>
            <person name="Sanogo M.D."/>
            <person name="Zwaenepoel A."/>
            <person name="Wallace J."/>
            <person name="Van De Peer Y."/>
            <person name="Van Deynze A."/>
        </authorList>
    </citation>
    <scope>NUCLEOTIDE SEQUENCE</scope>
    <source>
        <tissue evidence="1">Leaves</tissue>
    </source>
</reference>
<dbReference type="EMBL" id="JACEFO010001926">
    <property type="protein sequence ID" value="KAF8693011.1"/>
    <property type="molecule type" value="Genomic_DNA"/>
</dbReference>
<proteinExistence type="predicted"/>
<accession>A0A835EFP5</accession>
<comment type="caution">
    <text evidence="1">The sequence shown here is derived from an EMBL/GenBank/DDBJ whole genome shotgun (WGS) entry which is preliminary data.</text>
</comment>
<dbReference type="Proteomes" id="UP000636709">
    <property type="component" value="Unassembled WGS sequence"/>
</dbReference>
<evidence type="ECO:0000313" key="2">
    <source>
        <dbReference type="Proteomes" id="UP000636709"/>
    </source>
</evidence>
<sequence>MLIGTWGLLLYLSTEPVSLSILSFLHSV</sequence>
<evidence type="ECO:0000313" key="1">
    <source>
        <dbReference type="EMBL" id="KAF8693011.1"/>
    </source>
</evidence>
<name>A0A835EFP5_9POAL</name>
<gene>
    <name evidence="1" type="ORF">HU200_039382</name>
</gene>
<organism evidence="1 2">
    <name type="scientific">Digitaria exilis</name>
    <dbReference type="NCBI Taxonomy" id="1010633"/>
    <lineage>
        <taxon>Eukaryota</taxon>
        <taxon>Viridiplantae</taxon>
        <taxon>Streptophyta</taxon>
        <taxon>Embryophyta</taxon>
        <taxon>Tracheophyta</taxon>
        <taxon>Spermatophyta</taxon>
        <taxon>Magnoliopsida</taxon>
        <taxon>Liliopsida</taxon>
        <taxon>Poales</taxon>
        <taxon>Poaceae</taxon>
        <taxon>PACMAD clade</taxon>
        <taxon>Panicoideae</taxon>
        <taxon>Panicodae</taxon>
        <taxon>Paniceae</taxon>
        <taxon>Anthephorinae</taxon>
        <taxon>Digitaria</taxon>
    </lineage>
</organism>
<dbReference type="AlphaFoldDB" id="A0A835EFP5"/>